<feature type="transmembrane region" description="Helical" evidence="4">
    <location>
        <begin position="169"/>
        <end position="186"/>
    </location>
</feature>
<accession>U5QMQ6</accession>
<dbReference type="KEGG" id="glj:GKIL_3937"/>
<protein>
    <submittedName>
        <fullName evidence="6">Omega-6 fatty acid desaturase</fullName>
    </submittedName>
</protein>
<feature type="transmembrane region" description="Helical" evidence="4">
    <location>
        <begin position="45"/>
        <end position="64"/>
    </location>
</feature>
<evidence type="ECO:0000256" key="1">
    <source>
        <dbReference type="ARBA" id="ARBA00001954"/>
    </source>
</evidence>
<dbReference type="PANTHER" id="PTHR32100">
    <property type="entry name" value="OMEGA-6 FATTY ACID DESATURASE, CHLOROPLASTIC"/>
    <property type="match status" value="1"/>
</dbReference>
<keyword evidence="4" id="KW-0472">Membrane</keyword>
<evidence type="ECO:0000256" key="4">
    <source>
        <dbReference type="SAM" id="Phobius"/>
    </source>
</evidence>
<dbReference type="Proteomes" id="UP000017396">
    <property type="component" value="Chromosome"/>
</dbReference>
<comment type="similarity">
    <text evidence="2">Belongs to the fatty acid desaturase type 2 family.</text>
</comment>
<keyword evidence="3" id="KW-0408">Iron</keyword>
<name>U5QMQ6_GLOK1</name>
<dbReference type="EMBL" id="CP003587">
    <property type="protein sequence ID" value="AGY60183.1"/>
    <property type="molecule type" value="Genomic_DNA"/>
</dbReference>
<proteinExistence type="inferred from homology"/>
<feature type="transmembrane region" description="Helical" evidence="4">
    <location>
        <begin position="198"/>
        <end position="221"/>
    </location>
</feature>
<dbReference type="InterPro" id="IPR012171">
    <property type="entry name" value="Fatty_acid_desaturase"/>
</dbReference>
<dbReference type="eggNOG" id="COG3239">
    <property type="taxonomic scope" value="Bacteria"/>
</dbReference>
<feature type="transmembrane region" description="Helical" evidence="4">
    <location>
        <begin position="70"/>
        <end position="90"/>
    </location>
</feature>
<dbReference type="InterPro" id="IPR005804">
    <property type="entry name" value="FA_desaturase_dom"/>
</dbReference>
<gene>
    <name evidence="6" type="ORF">GKIL_3937</name>
</gene>
<reference evidence="6 7" key="1">
    <citation type="journal article" date="2013" name="PLoS ONE">
        <title>Cultivation and Complete Genome Sequencing of Gloeobacter kilaueensis sp. nov., from a Lava Cave in Kilauea Caldera, Hawai'i.</title>
        <authorList>
            <person name="Saw J.H."/>
            <person name="Schatz M."/>
            <person name="Brown M.V."/>
            <person name="Kunkel D.D."/>
            <person name="Foster J.S."/>
            <person name="Shick H."/>
            <person name="Christensen S."/>
            <person name="Hou S."/>
            <person name="Wan X."/>
            <person name="Donachie S.P."/>
        </authorList>
    </citation>
    <scope>NUCLEOTIDE SEQUENCE [LARGE SCALE GENOMIC DNA]</scope>
    <source>
        <strain evidence="7">JS</strain>
    </source>
</reference>
<dbReference type="CDD" id="cd03507">
    <property type="entry name" value="Delta12-FADS-like"/>
    <property type="match status" value="1"/>
</dbReference>
<feature type="domain" description="Fatty acid desaturase" evidence="5">
    <location>
        <begin position="69"/>
        <end position="317"/>
    </location>
</feature>
<evidence type="ECO:0000313" key="6">
    <source>
        <dbReference type="EMBL" id="AGY60183.1"/>
    </source>
</evidence>
<comment type="cofactor">
    <cofactor evidence="1">
        <name>Fe(2+)</name>
        <dbReference type="ChEBI" id="CHEBI:29033"/>
    </cofactor>
</comment>
<organism evidence="6 7">
    <name type="scientific">Gloeobacter kilaueensis (strain ATCC BAA-2537 / CCAP 1431/1 / ULC 316 / JS1)</name>
    <dbReference type="NCBI Taxonomy" id="1183438"/>
    <lineage>
        <taxon>Bacteria</taxon>
        <taxon>Bacillati</taxon>
        <taxon>Cyanobacteriota</taxon>
        <taxon>Cyanophyceae</taxon>
        <taxon>Gloeobacterales</taxon>
        <taxon>Gloeobacteraceae</taxon>
        <taxon>Gloeobacter</taxon>
    </lineage>
</organism>
<dbReference type="STRING" id="1183438.GKIL_3937"/>
<evidence type="ECO:0000313" key="7">
    <source>
        <dbReference type="Proteomes" id="UP000017396"/>
    </source>
</evidence>
<dbReference type="Pfam" id="PF00487">
    <property type="entry name" value="FA_desaturase"/>
    <property type="match status" value="1"/>
</dbReference>
<sequence>MIDQVQTATDIRARNEQLLDRLERLSYSEVLKAIPRYCFQRNTALGLWFVARHLAILLVSYGLFAWAPLWLAPLFWVWIGTVLWGNFVLAHDCGHQSFSPSRPLNAFVGHLLLFATLYPFHSWRIMHDRHHAWTNHQDNDNSWRTLRPGEYAKGEAIDRLIYRLAHGRGWWFASVIHLFVMHYDLRKFTDRERASARFSIVVTICLALGCLSALFVFSGWWGVINYWLLPWLVFHFWLSTFTLIHHNHPDIPYYPKDEWTPLKAQLFATVHCEYPWWVELVAYRIGVHIPHHLSTAIPFYHLDAAHAAIKARWPELVHEARFSWPYLRTIVDACHLSAPDGYHMPFK</sequence>
<keyword evidence="4" id="KW-0812">Transmembrane</keyword>
<evidence type="ECO:0000256" key="2">
    <source>
        <dbReference type="ARBA" id="ARBA00008749"/>
    </source>
</evidence>
<feature type="transmembrane region" description="Helical" evidence="4">
    <location>
        <begin position="102"/>
        <end position="120"/>
    </location>
</feature>
<dbReference type="RefSeq" id="WP_023175513.1">
    <property type="nucleotide sequence ID" value="NC_022600.1"/>
</dbReference>
<dbReference type="GO" id="GO:0016491">
    <property type="term" value="F:oxidoreductase activity"/>
    <property type="evidence" value="ECO:0007669"/>
    <property type="project" value="InterPro"/>
</dbReference>
<evidence type="ECO:0000259" key="5">
    <source>
        <dbReference type="Pfam" id="PF00487"/>
    </source>
</evidence>
<dbReference type="GO" id="GO:0006629">
    <property type="term" value="P:lipid metabolic process"/>
    <property type="evidence" value="ECO:0007669"/>
    <property type="project" value="InterPro"/>
</dbReference>
<evidence type="ECO:0000256" key="3">
    <source>
        <dbReference type="ARBA" id="ARBA00023004"/>
    </source>
</evidence>
<dbReference type="AlphaFoldDB" id="U5QMQ6"/>
<feature type="transmembrane region" description="Helical" evidence="4">
    <location>
        <begin position="227"/>
        <end position="244"/>
    </location>
</feature>
<dbReference type="HOGENOM" id="CLU_033094_3_1_3"/>
<keyword evidence="4" id="KW-1133">Transmembrane helix</keyword>
<keyword evidence="7" id="KW-1185">Reference proteome</keyword>